<keyword evidence="2" id="KW-0732">Signal</keyword>
<evidence type="ECO:0000256" key="1">
    <source>
        <dbReference type="SAM" id="MobiDB-lite"/>
    </source>
</evidence>
<protein>
    <submittedName>
        <fullName evidence="3">Uncharacterized protein</fullName>
    </submittedName>
</protein>
<comment type="caution">
    <text evidence="3">The sequence shown here is derived from an EMBL/GenBank/DDBJ whole genome shotgun (WGS) entry which is preliminary data.</text>
</comment>
<dbReference type="RefSeq" id="WP_066608930.1">
    <property type="nucleotide sequence ID" value="NZ_KQ130437.1"/>
</dbReference>
<dbReference type="EMBL" id="JACT01000006">
    <property type="protein sequence ID" value="KMS52371.1"/>
    <property type="molecule type" value="Genomic_DNA"/>
</dbReference>
<evidence type="ECO:0000313" key="4">
    <source>
        <dbReference type="Proteomes" id="UP000052232"/>
    </source>
</evidence>
<dbReference type="AlphaFoldDB" id="A0A0J7XJZ5"/>
<reference evidence="3 4" key="1">
    <citation type="journal article" date="2015" name="G3 (Bethesda)">
        <title>Insights into Ongoing Evolution of the Hexachlorocyclohexane Catabolic Pathway from Comparative Genomics of Ten Sphingomonadaceae Strains.</title>
        <authorList>
            <person name="Pearce S.L."/>
            <person name="Oakeshott J.G."/>
            <person name="Pandey G."/>
        </authorList>
    </citation>
    <scope>NUCLEOTIDE SEQUENCE [LARGE SCALE GENOMIC DNA]</scope>
    <source>
        <strain evidence="3 4">LL01</strain>
    </source>
</reference>
<dbReference type="Proteomes" id="UP000052232">
    <property type="component" value="Unassembled WGS sequence"/>
</dbReference>
<feature type="signal peptide" evidence="2">
    <location>
        <begin position="1"/>
        <end position="19"/>
    </location>
</feature>
<keyword evidence="4" id="KW-1185">Reference proteome</keyword>
<dbReference type="PATRIC" id="fig|1420583.3.peg.4050"/>
<organism evidence="3 4">
    <name type="scientific">Sphingobium cupriresistens LL01</name>
    <dbReference type="NCBI Taxonomy" id="1420583"/>
    <lineage>
        <taxon>Bacteria</taxon>
        <taxon>Pseudomonadati</taxon>
        <taxon>Pseudomonadota</taxon>
        <taxon>Alphaproteobacteria</taxon>
        <taxon>Sphingomonadales</taxon>
        <taxon>Sphingomonadaceae</taxon>
        <taxon>Sphingobium</taxon>
    </lineage>
</organism>
<proteinExistence type="predicted"/>
<dbReference type="STRING" id="1420583.V473_21190"/>
<sequence>MQRLRLALAVPIVAMSAQGAPASANDLGCQVLLCLSNPGGATQYPACVPPMVKLWERLALGGSFPGCSGGGVAKTKVYDRDSASRRRVVMTFTDGRQQSYSLANIESLPASPSEQGTTPQ</sequence>
<name>A0A0J7XJZ5_9SPHN</name>
<evidence type="ECO:0000313" key="3">
    <source>
        <dbReference type="EMBL" id="KMS52371.1"/>
    </source>
</evidence>
<feature type="chain" id="PRO_5005291503" evidence="2">
    <location>
        <begin position="20"/>
        <end position="120"/>
    </location>
</feature>
<gene>
    <name evidence="3" type="ORF">V473_21190</name>
</gene>
<accession>A0A0J7XJZ5</accession>
<feature type="region of interest" description="Disordered" evidence="1">
    <location>
        <begin position="100"/>
        <end position="120"/>
    </location>
</feature>
<evidence type="ECO:0000256" key="2">
    <source>
        <dbReference type="SAM" id="SignalP"/>
    </source>
</evidence>